<evidence type="ECO:0000313" key="3">
    <source>
        <dbReference type="Proteomes" id="UP000799539"/>
    </source>
</evidence>
<proteinExistence type="predicted"/>
<accession>A0A6A6FGG8</accession>
<sequence length="216" mass="24808">MCADHQRRPDSHAPCRRPLQADVDVIPECSPHVISRFSRVTTPWTPAPSVSRRCAHLLLLLLLLLLRPHPRLEMVPSKMQRHHSSDVGSEPSQSQSQQIDITTLTLAIKKSKQQAQSYREKREKEIERVRLGRLDQIHIKLNEARASNNERLRATQRPKLKRLQDLLQQKKAIEDLSDQRHISLANAWTATLNQISQAVQDCQADWEEDSSSMSDN</sequence>
<evidence type="ECO:0000313" key="2">
    <source>
        <dbReference type="EMBL" id="KAF2212559.1"/>
    </source>
</evidence>
<keyword evidence="3" id="KW-1185">Reference proteome</keyword>
<organism evidence="2 3">
    <name type="scientific">Cercospora zeae-maydis SCOH1-5</name>
    <dbReference type="NCBI Taxonomy" id="717836"/>
    <lineage>
        <taxon>Eukaryota</taxon>
        <taxon>Fungi</taxon>
        <taxon>Dikarya</taxon>
        <taxon>Ascomycota</taxon>
        <taxon>Pezizomycotina</taxon>
        <taxon>Dothideomycetes</taxon>
        <taxon>Dothideomycetidae</taxon>
        <taxon>Mycosphaerellales</taxon>
        <taxon>Mycosphaerellaceae</taxon>
        <taxon>Cercospora</taxon>
    </lineage>
</organism>
<evidence type="ECO:0000256" key="1">
    <source>
        <dbReference type="SAM" id="MobiDB-lite"/>
    </source>
</evidence>
<name>A0A6A6FGG8_9PEZI</name>
<dbReference type="EMBL" id="ML992672">
    <property type="protein sequence ID" value="KAF2212559.1"/>
    <property type="molecule type" value="Genomic_DNA"/>
</dbReference>
<dbReference type="OrthoDB" id="3647262at2759"/>
<reference evidence="2" key="1">
    <citation type="journal article" date="2020" name="Stud. Mycol.">
        <title>101 Dothideomycetes genomes: a test case for predicting lifestyles and emergence of pathogens.</title>
        <authorList>
            <person name="Haridas S."/>
            <person name="Albert R."/>
            <person name="Binder M."/>
            <person name="Bloem J."/>
            <person name="Labutti K."/>
            <person name="Salamov A."/>
            <person name="Andreopoulos B."/>
            <person name="Baker S."/>
            <person name="Barry K."/>
            <person name="Bills G."/>
            <person name="Bluhm B."/>
            <person name="Cannon C."/>
            <person name="Castanera R."/>
            <person name="Culley D."/>
            <person name="Daum C."/>
            <person name="Ezra D."/>
            <person name="Gonzalez J."/>
            <person name="Henrissat B."/>
            <person name="Kuo A."/>
            <person name="Liang C."/>
            <person name="Lipzen A."/>
            <person name="Lutzoni F."/>
            <person name="Magnuson J."/>
            <person name="Mondo S."/>
            <person name="Nolan M."/>
            <person name="Ohm R."/>
            <person name="Pangilinan J."/>
            <person name="Park H.-J."/>
            <person name="Ramirez L."/>
            <person name="Alfaro M."/>
            <person name="Sun H."/>
            <person name="Tritt A."/>
            <person name="Yoshinaga Y."/>
            <person name="Zwiers L.-H."/>
            <person name="Turgeon B."/>
            <person name="Goodwin S."/>
            <person name="Spatafora J."/>
            <person name="Crous P."/>
            <person name="Grigoriev I."/>
        </authorList>
    </citation>
    <scope>NUCLEOTIDE SEQUENCE</scope>
    <source>
        <strain evidence="2">SCOH1-5</strain>
    </source>
</reference>
<protein>
    <submittedName>
        <fullName evidence="2">Uncharacterized protein</fullName>
    </submittedName>
</protein>
<gene>
    <name evidence="2" type="ORF">CERZMDRAFT_84230</name>
</gene>
<dbReference type="Proteomes" id="UP000799539">
    <property type="component" value="Unassembled WGS sequence"/>
</dbReference>
<dbReference type="AlphaFoldDB" id="A0A6A6FGG8"/>
<feature type="region of interest" description="Disordered" evidence="1">
    <location>
        <begin position="77"/>
        <end position="98"/>
    </location>
</feature>